<comment type="caution">
    <text evidence="2">The sequence shown here is derived from an EMBL/GenBank/DDBJ whole genome shotgun (WGS) entry which is preliminary data.</text>
</comment>
<dbReference type="AlphaFoldDB" id="A0AAD7H3D4"/>
<reference evidence="2" key="1">
    <citation type="submission" date="2023-03" db="EMBL/GenBank/DDBJ databases">
        <title>Massive genome expansion in bonnet fungi (Mycena s.s.) driven by repeated elements and novel gene families across ecological guilds.</title>
        <authorList>
            <consortium name="Lawrence Berkeley National Laboratory"/>
            <person name="Harder C.B."/>
            <person name="Miyauchi S."/>
            <person name="Viragh M."/>
            <person name="Kuo A."/>
            <person name="Thoen E."/>
            <person name="Andreopoulos B."/>
            <person name="Lu D."/>
            <person name="Skrede I."/>
            <person name="Drula E."/>
            <person name="Henrissat B."/>
            <person name="Morin E."/>
            <person name="Kohler A."/>
            <person name="Barry K."/>
            <person name="LaButti K."/>
            <person name="Morin E."/>
            <person name="Salamov A."/>
            <person name="Lipzen A."/>
            <person name="Mereny Z."/>
            <person name="Hegedus B."/>
            <person name="Baldrian P."/>
            <person name="Stursova M."/>
            <person name="Weitz H."/>
            <person name="Taylor A."/>
            <person name="Grigoriev I.V."/>
            <person name="Nagy L.G."/>
            <person name="Martin F."/>
            <person name="Kauserud H."/>
        </authorList>
    </citation>
    <scope>NUCLEOTIDE SEQUENCE</scope>
    <source>
        <strain evidence="2">CBHHK182m</strain>
    </source>
</reference>
<evidence type="ECO:0000313" key="3">
    <source>
        <dbReference type="Proteomes" id="UP001215598"/>
    </source>
</evidence>
<evidence type="ECO:0000313" key="2">
    <source>
        <dbReference type="EMBL" id="KAJ7711383.1"/>
    </source>
</evidence>
<organism evidence="2 3">
    <name type="scientific">Mycena metata</name>
    <dbReference type="NCBI Taxonomy" id="1033252"/>
    <lineage>
        <taxon>Eukaryota</taxon>
        <taxon>Fungi</taxon>
        <taxon>Dikarya</taxon>
        <taxon>Basidiomycota</taxon>
        <taxon>Agaricomycotina</taxon>
        <taxon>Agaricomycetes</taxon>
        <taxon>Agaricomycetidae</taxon>
        <taxon>Agaricales</taxon>
        <taxon>Marasmiineae</taxon>
        <taxon>Mycenaceae</taxon>
        <taxon>Mycena</taxon>
    </lineage>
</organism>
<protein>
    <submittedName>
        <fullName evidence="2">Uncharacterized protein</fullName>
    </submittedName>
</protein>
<accession>A0AAD7H3D4</accession>
<dbReference type="EMBL" id="JARKIB010000397">
    <property type="protein sequence ID" value="KAJ7711383.1"/>
    <property type="molecule type" value="Genomic_DNA"/>
</dbReference>
<proteinExistence type="predicted"/>
<evidence type="ECO:0000256" key="1">
    <source>
        <dbReference type="SAM" id="MobiDB-lite"/>
    </source>
</evidence>
<sequence>MCWRGSDSWELWARNAAADDGDGTEGGGTSPMGYTGCRRVRYGRLRADGTAGALRRSGGYMPRRPWVTTGTAYTANANRGRSRGVIQHRGCTTGAKRWRYGASRATPRVAASRRMVGLRTNPYTTRTHTLPRRGCSAESGAGVSTGHAAGCAVAPPISAPALYAAEAVCRWVGLGGVVGVRDSPGARKTGLHGSHVRPPPPSSSLDHTGSRSAWA</sequence>
<keyword evidence="3" id="KW-1185">Reference proteome</keyword>
<name>A0AAD7H3D4_9AGAR</name>
<gene>
    <name evidence="2" type="ORF">B0H16DRAFT_1480364</name>
</gene>
<dbReference type="Proteomes" id="UP001215598">
    <property type="component" value="Unassembled WGS sequence"/>
</dbReference>
<feature type="compositionally biased region" description="Polar residues" evidence="1">
    <location>
        <begin position="203"/>
        <end position="215"/>
    </location>
</feature>
<feature type="region of interest" description="Disordered" evidence="1">
    <location>
        <begin position="185"/>
        <end position="215"/>
    </location>
</feature>